<organism evidence="2 3">
    <name type="scientific">Mollisia scopiformis</name>
    <name type="common">Conifer needle endophyte fungus</name>
    <name type="synonym">Phialocephala scopiformis</name>
    <dbReference type="NCBI Taxonomy" id="149040"/>
    <lineage>
        <taxon>Eukaryota</taxon>
        <taxon>Fungi</taxon>
        <taxon>Dikarya</taxon>
        <taxon>Ascomycota</taxon>
        <taxon>Pezizomycotina</taxon>
        <taxon>Leotiomycetes</taxon>
        <taxon>Helotiales</taxon>
        <taxon>Mollisiaceae</taxon>
        <taxon>Mollisia</taxon>
    </lineage>
</organism>
<evidence type="ECO:0000313" key="3">
    <source>
        <dbReference type="Proteomes" id="UP000070700"/>
    </source>
</evidence>
<proteinExistence type="predicted"/>
<gene>
    <name evidence="2" type="ORF">LY89DRAFT_251644</name>
</gene>
<feature type="region of interest" description="Disordered" evidence="1">
    <location>
        <begin position="1"/>
        <end position="59"/>
    </location>
</feature>
<dbReference type="RefSeq" id="XP_018065221.1">
    <property type="nucleotide sequence ID" value="XM_018206200.1"/>
</dbReference>
<name>A0A194WSC4_MOLSC</name>
<evidence type="ECO:0000256" key="1">
    <source>
        <dbReference type="SAM" id="MobiDB-lite"/>
    </source>
</evidence>
<dbReference type="AlphaFoldDB" id="A0A194WSC4"/>
<protein>
    <submittedName>
        <fullName evidence="2">Uncharacterized protein</fullName>
    </submittedName>
</protein>
<dbReference type="EMBL" id="KQ947428">
    <property type="protein sequence ID" value="KUJ10866.1"/>
    <property type="molecule type" value="Genomic_DNA"/>
</dbReference>
<dbReference type="OrthoDB" id="3561247at2759"/>
<dbReference type="InParanoid" id="A0A194WSC4"/>
<dbReference type="GeneID" id="28815926"/>
<dbReference type="Proteomes" id="UP000070700">
    <property type="component" value="Unassembled WGS sequence"/>
</dbReference>
<reference evidence="2 3" key="1">
    <citation type="submission" date="2015-10" db="EMBL/GenBank/DDBJ databases">
        <title>Full genome of DAOMC 229536 Phialocephala scopiformis, a fungal endophyte of spruce producing the potent anti-insectan compound rugulosin.</title>
        <authorList>
            <consortium name="DOE Joint Genome Institute"/>
            <person name="Walker A.K."/>
            <person name="Frasz S.L."/>
            <person name="Seifert K.A."/>
            <person name="Miller J.D."/>
            <person name="Mondo S.J."/>
            <person name="Labutti K."/>
            <person name="Lipzen A."/>
            <person name="Dockter R."/>
            <person name="Kennedy M."/>
            <person name="Grigoriev I.V."/>
            <person name="Spatafora J.W."/>
        </authorList>
    </citation>
    <scope>NUCLEOTIDE SEQUENCE [LARGE SCALE GENOMIC DNA]</scope>
    <source>
        <strain evidence="2 3">CBS 120377</strain>
    </source>
</reference>
<evidence type="ECO:0000313" key="2">
    <source>
        <dbReference type="EMBL" id="KUJ10866.1"/>
    </source>
</evidence>
<keyword evidence="3" id="KW-1185">Reference proteome</keyword>
<accession>A0A194WSC4</accession>
<sequence>MSYQPSVSFPALPTRRTLFPGRPETSLKRGRAPTRSDENQPTLPPHARPKKKCPPLKPSGAFMFKGTNPLYVRTTFEPDHTKMTISCGYPGCHDFPPKLVDRGLQSTNNYRSHYKKYHPRVPVTAVEVLDVTQRTKKSDQLPSEKPVEQQSHDERYRVLLLAFILKNNLSFSLVDQPETRDLISFLSPTTKQVSRKVMMIDMKNLYAKGKDKQQAVFIEQQ</sequence>
<dbReference type="KEGG" id="psco:LY89DRAFT_251644"/>